<keyword evidence="5 6" id="KW-0472">Membrane</keyword>
<evidence type="ECO:0000256" key="5">
    <source>
        <dbReference type="ARBA" id="ARBA00023136"/>
    </source>
</evidence>
<evidence type="ECO:0000313" key="8">
    <source>
        <dbReference type="Proteomes" id="UP001294444"/>
    </source>
</evidence>
<dbReference type="InterPro" id="IPR004932">
    <property type="entry name" value="Rer1"/>
</dbReference>
<reference evidence="7" key="1">
    <citation type="submission" date="2023-10" db="EMBL/GenBank/DDBJ databases">
        <authorList>
            <person name="Guldener U."/>
        </authorList>
    </citation>
    <scope>NUCLEOTIDE SEQUENCE</scope>
    <source>
        <strain evidence="7">Mp4</strain>
    </source>
</reference>
<accession>A0AAJ5C6B3</accession>
<dbReference type="PIRSF" id="PIRSF016013">
    <property type="entry name" value="AtER_Rer1p"/>
    <property type="match status" value="1"/>
</dbReference>
<evidence type="ECO:0000313" key="7">
    <source>
        <dbReference type="EMBL" id="SNX85334.1"/>
    </source>
</evidence>
<name>A0AAJ5C6B3_9BASI</name>
<dbReference type="PANTHER" id="PTHR10743:SF0">
    <property type="entry name" value="PROTEIN RER1"/>
    <property type="match status" value="1"/>
</dbReference>
<organism evidence="7 8">
    <name type="scientific">Melanopsichium pennsylvanicum</name>
    <dbReference type="NCBI Taxonomy" id="63383"/>
    <lineage>
        <taxon>Eukaryota</taxon>
        <taxon>Fungi</taxon>
        <taxon>Dikarya</taxon>
        <taxon>Basidiomycota</taxon>
        <taxon>Ustilaginomycotina</taxon>
        <taxon>Ustilaginomycetes</taxon>
        <taxon>Ustilaginales</taxon>
        <taxon>Ustilaginaceae</taxon>
        <taxon>Melanopsichium</taxon>
    </lineage>
</organism>
<dbReference type="GO" id="GO:0006890">
    <property type="term" value="P:retrograde vesicle-mediated transport, Golgi to endoplasmic reticulum"/>
    <property type="evidence" value="ECO:0007669"/>
    <property type="project" value="TreeGrafter"/>
</dbReference>
<keyword evidence="8" id="KW-1185">Reference proteome</keyword>
<dbReference type="EMBL" id="OAPG01000009">
    <property type="protein sequence ID" value="SNX85334.1"/>
    <property type="molecule type" value="Genomic_DNA"/>
</dbReference>
<comment type="similarity">
    <text evidence="2">Belongs to the RER1 family.</text>
</comment>
<dbReference type="GO" id="GO:0006621">
    <property type="term" value="P:protein retention in ER lumen"/>
    <property type="evidence" value="ECO:0007669"/>
    <property type="project" value="TreeGrafter"/>
</dbReference>
<dbReference type="Pfam" id="PF03248">
    <property type="entry name" value="Rer1"/>
    <property type="match status" value="1"/>
</dbReference>
<feature type="transmembrane region" description="Helical" evidence="6">
    <location>
        <begin position="68"/>
        <end position="87"/>
    </location>
</feature>
<keyword evidence="4 6" id="KW-1133">Transmembrane helix</keyword>
<feature type="transmembrane region" description="Helical" evidence="6">
    <location>
        <begin position="45"/>
        <end position="62"/>
    </location>
</feature>
<protein>
    <submittedName>
        <fullName evidence="7">Related to RER1 protein</fullName>
    </submittedName>
</protein>
<dbReference type="GO" id="GO:0005783">
    <property type="term" value="C:endoplasmic reticulum"/>
    <property type="evidence" value="ECO:0007669"/>
    <property type="project" value="GOC"/>
</dbReference>
<comment type="caution">
    <text evidence="7">The sequence shown here is derived from an EMBL/GenBank/DDBJ whole genome shotgun (WGS) entry which is preliminary data.</text>
</comment>
<evidence type="ECO:0000256" key="2">
    <source>
        <dbReference type="ARBA" id="ARBA00006070"/>
    </source>
</evidence>
<evidence type="ECO:0000256" key="3">
    <source>
        <dbReference type="ARBA" id="ARBA00022692"/>
    </source>
</evidence>
<sequence>MMRPDNPDDGLGSSAPPHIQQFIAHTNQLQQRYQSFLDSTTPYPLHRWATTAVLLLLFMLRIVLSQGWYIVCYALFIYLLNLFLAFLTPKFDPSYEADLAEQDVEEGEPGLPAPSGAKGVNNGGGGAGGLMSGVFGGQLNGHSTDDEFRPFIRRLPEFKFWLSATQAVVLSLFATTSSAFDVPVFWPILLMYFCILFTITMRRQIKHMIRHKYVPFDLGRKTVYGRK</sequence>
<proteinExistence type="inferred from homology"/>
<comment type="subcellular location">
    <subcellularLocation>
        <location evidence="1">Membrane</location>
        <topology evidence="1">Multi-pass membrane protein</topology>
    </subcellularLocation>
</comment>
<dbReference type="Proteomes" id="UP001294444">
    <property type="component" value="Unassembled WGS sequence"/>
</dbReference>
<dbReference type="AlphaFoldDB" id="A0AAJ5C6B3"/>
<feature type="transmembrane region" description="Helical" evidence="6">
    <location>
        <begin position="184"/>
        <end position="201"/>
    </location>
</feature>
<dbReference type="PANTHER" id="PTHR10743">
    <property type="entry name" value="PROTEIN RER1"/>
    <property type="match status" value="1"/>
</dbReference>
<evidence type="ECO:0000256" key="4">
    <source>
        <dbReference type="ARBA" id="ARBA00022989"/>
    </source>
</evidence>
<dbReference type="GO" id="GO:0000139">
    <property type="term" value="C:Golgi membrane"/>
    <property type="evidence" value="ECO:0007669"/>
    <property type="project" value="TreeGrafter"/>
</dbReference>
<evidence type="ECO:0000256" key="1">
    <source>
        <dbReference type="ARBA" id="ARBA00004141"/>
    </source>
</evidence>
<keyword evidence="3 6" id="KW-0812">Transmembrane</keyword>
<evidence type="ECO:0000256" key="6">
    <source>
        <dbReference type="SAM" id="Phobius"/>
    </source>
</evidence>
<gene>
    <name evidence="7" type="ORF">MEPE_04043</name>
</gene>